<comment type="caution">
    <text evidence="3">The sequence shown here is derived from an EMBL/GenBank/DDBJ whole genome shotgun (WGS) entry which is preliminary data.</text>
</comment>
<organism evidence="3 4">
    <name type="scientific">Daldinia eschscholtzii</name>
    <dbReference type="NCBI Taxonomy" id="292717"/>
    <lineage>
        <taxon>Eukaryota</taxon>
        <taxon>Fungi</taxon>
        <taxon>Dikarya</taxon>
        <taxon>Ascomycota</taxon>
        <taxon>Pezizomycotina</taxon>
        <taxon>Sordariomycetes</taxon>
        <taxon>Xylariomycetidae</taxon>
        <taxon>Xylariales</taxon>
        <taxon>Hypoxylaceae</taxon>
        <taxon>Daldinia</taxon>
    </lineage>
</organism>
<keyword evidence="4" id="KW-1185">Reference proteome</keyword>
<dbReference type="Pfam" id="PF13673">
    <property type="entry name" value="Acetyltransf_10"/>
    <property type="match status" value="1"/>
</dbReference>
<evidence type="ECO:0000313" key="4">
    <source>
        <dbReference type="Proteomes" id="UP001369815"/>
    </source>
</evidence>
<proteinExistence type="predicted"/>
<sequence length="188" mass="20687">METRHTISATFARRQPLISIRPISAEETYALRQAVLWPNKPLSYVQLPDDLVGQHFGAFVSNNHDDNDNDNRNDNRDGSDGSDGSNSSSNSKQQNSEELVSIISLFDDGSGAARFRKFATAQLWQGKGVGSALLSYTIEAAARNGATSIWCDARQSALGFYQRFGMSGEGEVFFKGEVPYLRMSRALP</sequence>
<dbReference type="InterPro" id="IPR000182">
    <property type="entry name" value="GNAT_dom"/>
</dbReference>
<dbReference type="SUPFAM" id="SSF55729">
    <property type="entry name" value="Acyl-CoA N-acyltransferases (Nat)"/>
    <property type="match status" value="1"/>
</dbReference>
<dbReference type="InterPro" id="IPR016181">
    <property type="entry name" value="Acyl_CoA_acyltransferase"/>
</dbReference>
<dbReference type="CDD" id="cd04301">
    <property type="entry name" value="NAT_SF"/>
    <property type="match status" value="1"/>
</dbReference>
<evidence type="ECO:0000259" key="2">
    <source>
        <dbReference type="PROSITE" id="PS51186"/>
    </source>
</evidence>
<gene>
    <name evidence="3" type="ORF">Daesc_002213</name>
</gene>
<name>A0AAX6MXL3_9PEZI</name>
<feature type="region of interest" description="Disordered" evidence="1">
    <location>
        <begin position="58"/>
        <end position="94"/>
    </location>
</feature>
<dbReference type="Gene3D" id="3.40.630.30">
    <property type="match status" value="1"/>
</dbReference>
<evidence type="ECO:0000313" key="3">
    <source>
        <dbReference type="EMBL" id="KAK6956931.1"/>
    </source>
</evidence>
<dbReference type="PROSITE" id="PS51186">
    <property type="entry name" value="GNAT"/>
    <property type="match status" value="1"/>
</dbReference>
<evidence type="ECO:0000256" key="1">
    <source>
        <dbReference type="SAM" id="MobiDB-lite"/>
    </source>
</evidence>
<dbReference type="Proteomes" id="UP001369815">
    <property type="component" value="Unassembled WGS sequence"/>
</dbReference>
<dbReference type="EMBL" id="JBANMG010000002">
    <property type="protein sequence ID" value="KAK6956931.1"/>
    <property type="molecule type" value="Genomic_DNA"/>
</dbReference>
<protein>
    <recommendedName>
        <fullName evidence="2">N-acetyltransferase domain-containing protein</fullName>
    </recommendedName>
</protein>
<feature type="domain" description="N-acetyltransferase" evidence="2">
    <location>
        <begin position="18"/>
        <end position="188"/>
    </location>
</feature>
<feature type="compositionally biased region" description="Basic and acidic residues" evidence="1">
    <location>
        <begin position="63"/>
        <end position="79"/>
    </location>
</feature>
<accession>A0AAX6MXL3</accession>
<reference evidence="3 4" key="1">
    <citation type="journal article" date="2024" name="Front Chem Biol">
        <title>Unveiling the potential of Daldinia eschscholtzii MFLUCC 19-0629 through bioactivity and bioinformatics studies for enhanced sustainable agriculture production.</title>
        <authorList>
            <person name="Brooks S."/>
            <person name="Weaver J.A."/>
            <person name="Klomchit A."/>
            <person name="Alharthi S.A."/>
            <person name="Onlamun T."/>
            <person name="Nurani R."/>
            <person name="Vong T.K."/>
            <person name="Alberti F."/>
            <person name="Greco C."/>
        </authorList>
    </citation>
    <scope>NUCLEOTIDE SEQUENCE [LARGE SCALE GENOMIC DNA]</scope>
    <source>
        <strain evidence="3">MFLUCC 19-0629</strain>
    </source>
</reference>
<dbReference type="GO" id="GO:0016747">
    <property type="term" value="F:acyltransferase activity, transferring groups other than amino-acyl groups"/>
    <property type="evidence" value="ECO:0007669"/>
    <property type="project" value="InterPro"/>
</dbReference>
<dbReference type="AlphaFoldDB" id="A0AAX6MXL3"/>
<feature type="compositionally biased region" description="Low complexity" evidence="1">
    <location>
        <begin position="82"/>
        <end position="91"/>
    </location>
</feature>